<feature type="transmembrane region" description="Helical" evidence="8">
    <location>
        <begin position="421"/>
        <end position="442"/>
    </location>
</feature>
<feature type="transmembrane region" description="Helical" evidence="8">
    <location>
        <begin position="254"/>
        <end position="273"/>
    </location>
</feature>
<feature type="transmembrane region" description="Helical" evidence="8">
    <location>
        <begin position="30"/>
        <end position="50"/>
    </location>
</feature>
<protein>
    <submittedName>
        <fullName evidence="9">MATE family efflux transporter</fullName>
    </submittedName>
</protein>
<dbReference type="InterPro" id="IPR044644">
    <property type="entry name" value="DinF-like"/>
</dbReference>
<comment type="subcellular location">
    <subcellularLocation>
        <location evidence="1">Membrane</location>
        <topology evidence="1">Multi-pass membrane protein</topology>
    </subcellularLocation>
</comment>
<dbReference type="PANTHER" id="PTHR43298">
    <property type="entry name" value="MULTIDRUG RESISTANCE PROTEIN NORM-RELATED"/>
    <property type="match status" value="1"/>
</dbReference>
<feature type="transmembrane region" description="Helical" evidence="8">
    <location>
        <begin position="364"/>
        <end position="383"/>
    </location>
</feature>
<evidence type="ECO:0000256" key="1">
    <source>
        <dbReference type="ARBA" id="ARBA00004141"/>
    </source>
</evidence>
<evidence type="ECO:0000313" key="10">
    <source>
        <dbReference type="Proteomes" id="UP001596303"/>
    </source>
</evidence>
<feature type="transmembrane region" description="Helical" evidence="8">
    <location>
        <begin position="206"/>
        <end position="228"/>
    </location>
</feature>
<comment type="similarity">
    <text evidence="2">Belongs to the multi antimicrobial extrusion (MATE) (TC 2.A.66.1) family.</text>
</comment>
<proteinExistence type="inferred from homology"/>
<keyword evidence="5 8" id="KW-1133">Transmembrane helix</keyword>
<keyword evidence="6 8" id="KW-0472">Membrane</keyword>
<dbReference type="InterPro" id="IPR050222">
    <property type="entry name" value="MATE_MdtK"/>
</dbReference>
<sequence length="458" mass="48841">MTQHEDQLPFQSASPKPQRMEDTTLTRRNVMALAIPVMLAQAATASTGVVDTAVMGLHGTKVDLGAVGVAAVVMNFLYWAFGFLRMSTTGLTAQSNGASDLIEVNSVLQRALITGAALGVAIICLSPLLKLGVFQPFSASDAVKDLARDYWDARIWGAPAVLMGYGITGWLLGTGRTGQLLIFQIVMNGTNAGLDIWFVAGLDWGPAGIGAGTAISEWVALAFGLVIVRKGLKRGTGLFDRTKLVALFNANRDILIRTLALLFVFAWFVNSGAGLGTATLAGNEVLLQFVSVSAFVLDGFAFVAEKEIGEAYGARNRRRLIRAMRLTSEIALVCAIAMSALYFLTGGPIINAVVADAEARQIALQYLPYCAIIPVAGLACWQLDGFFLGATHGKALRNAAVFTTLAYVATDLILRQQFGNAGVWSAMLIMYGYRAASLGFYLPSLIRRVEQTPKTAAA</sequence>
<comment type="caution">
    <text evidence="9">The sequence shown here is derived from an EMBL/GenBank/DDBJ whole genome shotgun (WGS) entry which is preliminary data.</text>
</comment>
<feature type="transmembrane region" description="Helical" evidence="8">
    <location>
        <begin position="395"/>
        <end position="415"/>
    </location>
</feature>
<gene>
    <name evidence="9" type="ORF">ACFQDM_03280</name>
</gene>
<name>A0ABW1S654_9PROT</name>
<evidence type="ECO:0000256" key="2">
    <source>
        <dbReference type="ARBA" id="ARBA00010199"/>
    </source>
</evidence>
<dbReference type="RefSeq" id="WP_377375436.1">
    <property type="nucleotide sequence ID" value="NZ_JBHSSW010000004.1"/>
</dbReference>
<keyword evidence="3" id="KW-0813">Transport</keyword>
<evidence type="ECO:0000256" key="6">
    <source>
        <dbReference type="ARBA" id="ARBA00023136"/>
    </source>
</evidence>
<dbReference type="PANTHER" id="PTHR43298:SF2">
    <property type="entry name" value="FMN_FAD EXPORTER YEEO-RELATED"/>
    <property type="match status" value="1"/>
</dbReference>
<feature type="region of interest" description="Disordered" evidence="7">
    <location>
        <begin position="1"/>
        <end position="21"/>
    </location>
</feature>
<keyword evidence="4 8" id="KW-0812">Transmembrane</keyword>
<evidence type="ECO:0000256" key="3">
    <source>
        <dbReference type="ARBA" id="ARBA00022448"/>
    </source>
</evidence>
<dbReference type="InterPro" id="IPR002528">
    <property type="entry name" value="MATE_fam"/>
</dbReference>
<dbReference type="EMBL" id="JBHSSW010000004">
    <property type="protein sequence ID" value="MFC6197080.1"/>
    <property type="molecule type" value="Genomic_DNA"/>
</dbReference>
<dbReference type="CDD" id="cd13136">
    <property type="entry name" value="MATE_DinF_like"/>
    <property type="match status" value="1"/>
</dbReference>
<organism evidence="9 10">
    <name type="scientific">Ponticaulis profundi</name>
    <dbReference type="NCBI Taxonomy" id="2665222"/>
    <lineage>
        <taxon>Bacteria</taxon>
        <taxon>Pseudomonadati</taxon>
        <taxon>Pseudomonadota</taxon>
        <taxon>Alphaproteobacteria</taxon>
        <taxon>Hyphomonadales</taxon>
        <taxon>Hyphomonadaceae</taxon>
        <taxon>Ponticaulis</taxon>
    </lineage>
</organism>
<evidence type="ECO:0000313" key="9">
    <source>
        <dbReference type="EMBL" id="MFC6197080.1"/>
    </source>
</evidence>
<feature type="transmembrane region" description="Helical" evidence="8">
    <location>
        <begin position="326"/>
        <end position="344"/>
    </location>
</feature>
<evidence type="ECO:0000256" key="5">
    <source>
        <dbReference type="ARBA" id="ARBA00022989"/>
    </source>
</evidence>
<evidence type="ECO:0000256" key="7">
    <source>
        <dbReference type="SAM" id="MobiDB-lite"/>
    </source>
</evidence>
<keyword evidence="10" id="KW-1185">Reference proteome</keyword>
<dbReference type="NCBIfam" id="TIGR00797">
    <property type="entry name" value="matE"/>
    <property type="match status" value="1"/>
</dbReference>
<dbReference type="Proteomes" id="UP001596303">
    <property type="component" value="Unassembled WGS sequence"/>
</dbReference>
<dbReference type="Pfam" id="PF01554">
    <property type="entry name" value="MatE"/>
    <property type="match status" value="2"/>
</dbReference>
<feature type="transmembrane region" description="Helical" evidence="8">
    <location>
        <begin position="111"/>
        <end position="133"/>
    </location>
</feature>
<feature type="transmembrane region" description="Helical" evidence="8">
    <location>
        <begin position="62"/>
        <end position="81"/>
    </location>
</feature>
<feature type="transmembrane region" description="Helical" evidence="8">
    <location>
        <begin position="285"/>
        <end position="305"/>
    </location>
</feature>
<feature type="transmembrane region" description="Helical" evidence="8">
    <location>
        <begin position="153"/>
        <end position="173"/>
    </location>
</feature>
<evidence type="ECO:0000256" key="8">
    <source>
        <dbReference type="SAM" id="Phobius"/>
    </source>
</evidence>
<reference evidence="10" key="1">
    <citation type="journal article" date="2019" name="Int. J. Syst. Evol. Microbiol.">
        <title>The Global Catalogue of Microorganisms (GCM) 10K type strain sequencing project: providing services to taxonomists for standard genome sequencing and annotation.</title>
        <authorList>
            <consortium name="The Broad Institute Genomics Platform"/>
            <consortium name="The Broad Institute Genome Sequencing Center for Infectious Disease"/>
            <person name="Wu L."/>
            <person name="Ma J."/>
        </authorList>
    </citation>
    <scope>NUCLEOTIDE SEQUENCE [LARGE SCALE GENOMIC DNA]</scope>
    <source>
        <strain evidence="10">CGMCC-1.15741</strain>
    </source>
</reference>
<feature type="transmembrane region" description="Helical" evidence="8">
    <location>
        <begin position="180"/>
        <end position="200"/>
    </location>
</feature>
<accession>A0ABW1S654</accession>
<evidence type="ECO:0000256" key="4">
    <source>
        <dbReference type="ARBA" id="ARBA00022692"/>
    </source>
</evidence>